<dbReference type="PROSITE" id="PS51257">
    <property type="entry name" value="PROKAR_LIPOPROTEIN"/>
    <property type="match status" value="1"/>
</dbReference>
<reference evidence="3 4" key="1">
    <citation type="journal article" date="2019" name="Microorganisms">
        <title>Genome Insights into the Novel Species Microvirga brassicacearum, a Rapeseed Endophyte with Biotechnological Potential.</title>
        <authorList>
            <person name="Jimenez-Gomez A."/>
            <person name="Saati-Santamaria Z."/>
            <person name="Igual J.M."/>
            <person name="Rivas R."/>
            <person name="Mateos P.F."/>
            <person name="Garcia-Fraile P."/>
        </authorList>
    </citation>
    <scope>NUCLEOTIDE SEQUENCE [LARGE SCALE GENOMIC DNA]</scope>
    <source>
        <strain evidence="3 4">CDVBN77</strain>
    </source>
</reference>
<evidence type="ECO:0000259" key="2">
    <source>
        <dbReference type="PROSITE" id="PS50222"/>
    </source>
</evidence>
<dbReference type="GO" id="GO:0005509">
    <property type="term" value="F:calcium ion binding"/>
    <property type="evidence" value="ECO:0007669"/>
    <property type="project" value="InterPro"/>
</dbReference>
<feature type="signal peptide" evidence="1">
    <location>
        <begin position="1"/>
        <end position="24"/>
    </location>
</feature>
<dbReference type="InterPro" id="IPR010412">
    <property type="entry name" value="DUF1007"/>
</dbReference>
<dbReference type="OrthoDB" id="1679673at2"/>
<evidence type="ECO:0000313" key="4">
    <source>
        <dbReference type="Proteomes" id="UP000325684"/>
    </source>
</evidence>
<dbReference type="PROSITE" id="PS50222">
    <property type="entry name" value="EF_HAND_2"/>
    <property type="match status" value="1"/>
</dbReference>
<dbReference type="AlphaFoldDB" id="A0A5N3PGQ9"/>
<feature type="domain" description="EF-hand" evidence="2">
    <location>
        <begin position="53"/>
        <end position="88"/>
    </location>
</feature>
<feature type="chain" id="PRO_5024433259" evidence="1">
    <location>
        <begin position="25"/>
        <end position="215"/>
    </location>
</feature>
<proteinExistence type="predicted"/>
<accession>A0A5N3PGQ9</accession>
<keyword evidence="4" id="KW-1185">Reference proteome</keyword>
<dbReference type="EMBL" id="VCMV01000003">
    <property type="protein sequence ID" value="KAB0268913.1"/>
    <property type="molecule type" value="Genomic_DNA"/>
</dbReference>
<evidence type="ECO:0000256" key="1">
    <source>
        <dbReference type="SAM" id="SignalP"/>
    </source>
</evidence>
<name>A0A5N3PGQ9_9HYPH</name>
<dbReference type="RefSeq" id="WP_150941970.1">
    <property type="nucleotide sequence ID" value="NZ_VCMV01000003.1"/>
</dbReference>
<comment type="caution">
    <text evidence="3">The sequence shown here is derived from an EMBL/GenBank/DDBJ whole genome shotgun (WGS) entry which is preliminary data.</text>
</comment>
<evidence type="ECO:0000313" key="3">
    <source>
        <dbReference type="EMBL" id="KAB0268913.1"/>
    </source>
</evidence>
<dbReference type="InterPro" id="IPR002048">
    <property type="entry name" value="EF_hand_dom"/>
</dbReference>
<dbReference type="Pfam" id="PF06226">
    <property type="entry name" value="DUF1007"/>
    <property type="match status" value="1"/>
</dbReference>
<dbReference type="Proteomes" id="UP000325684">
    <property type="component" value="Unassembled WGS sequence"/>
</dbReference>
<dbReference type="PIRSF" id="PIRSF008159">
    <property type="entry name" value="UCP008159_ABC"/>
    <property type="match status" value="1"/>
</dbReference>
<protein>
    <submittedName>
        <fullName evidence="3">DUF1007 family protein</fullName>
    </submittedName>
</protein>
<keyword evidence="1" id="KW-0732">Signal</keyword>
<gene>
    <name evidence="3" type="ORF">FEZ63_02015</name>
</gene>
<sequence>MISRPRLQWLLAALFTGCVSTAMAHPHVWVTARAEMVYEADGRIAGIRHAWTFDKGYSAYVIQGLDTNGDGKFSSDELQDLAKENTESLAEFDFFTVLKANGKKQEFGSPRDYRMVYEAEAATLSYFLPLKSPSPTRTMSLEVYDPTFFISFSLADGDDAVKLAGAPQGCATNISRPKPLEANQQKDMSESFFETLTAASNFGTQFANKAIVACP</sequence>
<organism evidence="3 4">
    <name type="scientific">Microvirga brassicacearum</name>
    <dbReference type="NCBI Taxonomy" id="2580413"/>
    <lineage>
        <taxon>Bacteria</taxon>
        <taxon>Pseudomonadati</taxon>
        <taxon>Pseudomonadota</taxon>
        <taxon>Alphaproteobacteria</taxon>
        <taxon>Hyphomicrobiales</taxon>
        <taxon>Methylobacteriaceae</taxon>
        <taxon>Microvirga</taxon>
    </lineage>
</organism>
<dbReference type="InterPro" id="IPR016537">
    <property type="entry name" value="UCP008159_ABC"/>
</dbReference>